<dbReference type="InterPro" id="IPR011060">
    <property type="entry name" value="RibuloseP-bd_barrel"/>
</dbReference>
<dbReference type="NCBIfam" id="NF001377">
    <property type="entry name" value="PRK00278.2-4"/>
    <property type="match status" value="1"/>
</dbReference>
<sequence>MTNIKNTILGTIIDRKIEELAIRRHRHTLYDLEQMAQHASPTRGFSNALTHKKPGVIAEIKKASPSKGVIREQFDPAEIAQQYEKAGAACLSVLTDVDFFQGADENVHIARQNCNLPALRKDFLIDPYNVVESRAIHADCILLIVACLSNQQLEEMSKTAFEHDLDVLVEVHNEDELERALLLDERCLLGVNNRDLKTFKVDLAHSVRLKKMLPKNRLLITESGIATPQDVAFMQQHQINHFLVGESFMKQPAPDQAFFELFGTPKSL</sequence>
<dbReference type="NCBIfam" id="NF001373">
    <property type="entry name" value="PRK00278.1-6"/>
    <property type="match status" value="1"/>
</dbReference>
<evidence type="ECO:0000256" key="1">
    <source>
        <dbReference type="ARBA" id="ARBA00001633"/>
    </source>
</evidence>
<dbReference type="AlphaFoldDB" id="A0A1G6IIH1"/>
<proteinExistence type="inferred from homology"/>
<dbReference type="InterPro" id="IPR001468">
    <property type="entry name" value="Indole-3-GlycerolPSynthase_CS"/>
</dbReference>
<gene>
    <name evidence="8" type="primary">trpC</name>
    <name evidence="10" type="ORF">SAMN05421733_108146</name>
</gene>
<evidence type="ECO:0000256" key="6">
    <source>
        <dbReference type="ARBA" id="ARBA00023141"/>
    </source>
</evidence>
<dbReference type="PANTHER" id="PTHR22854">
    <property type="entry name" value="TRYPTOPHAN BIOSYNTHESIS PROTEIN"/>
    <property type="match status" value="1"/>
</dbReference>
<keyword evidence="3 8" id="KW-0028">Amino-acid biosynthesis</keyword>
<dbReference type="PROSITE" id="PS00614">
    <property type="entry name" value="IGPS"/>
    <property type="match status" value="1"/>
</dbReference>
<dbReference type="Pfam" id="PF00218">
    <property type="entry name" value="IGPS"/>
    <property type="match status" value="1"/>
</dbReference>
<reference evidence="11" key="1">
    <citation type="submission" date="2016-09" db="EMBL/GenBank/DDBJ databases">
        <authorList>
            <person name="Varghese N."/>
            <person name="Submissions S."/>
        </authorList>
    </citation>
    <scope>NUCLEOTIDE SEQUENCE [LARGE SCALE GENOMIC DNA]</scope>
    <source>
        <strain evidence="11">ANC 4422</strain>
    </source>
</reference>
<keyword evidence="7 8" id="KW-0456">Lyase</keyword>
<dbReference type="PANTHER" id="PTHR22854:SF2">
    <property type="entry name" value="INDOLE-3-GLYCEROL-PHOSPHATE SYNTHASE"/>
    <property type="match status" value="1"/>
</dbReference>
<keyword evidence="11" id="KW-1185">Reference proteome</keyword>
<dbReference type="RefSeq" id="WP_092749026.1">
    <property type="nucleotide sequence ID" value="NZ_FMYL01000008.1"/>
</dbReference>
<evidence type="ECO:0000313" key="11">
    <source>
        <dbReference type="Proteomes" id="UP000242501"/>
    </source>
</evidence>
<name>A0A1G6IIH1_9GAMM</name>
<dbReference type="Proteomes" id="UP000242501">
    <property type="component" value="Unassembled WGS sequence"/>
</dbReference>
<evidence type="ECO:0000256" key="8">
    <source>
        <dbReference type="HAMAP-Rule" id="MF_00134"/>
    </source>
</evidence>
<organism evidence="10 11">
    <name type="scientific">Acinetobacter boissieri</name>
    <dbReference type="NCBI Taxonomy" id="1219383"/>
    <lineage>
        <taxon>Bacteria</taxon>
        <taxon>Pseudomonadati</taxon>
        <taxon>Pseudomonadota</taxon>
        <taxon>Gammaproteobacteria</taxon>
        <taxon>Moraxellales</taxon>
        <taxon>Moraxellaceae</taxon>
        <taxon>Acinetobacter</taxon>
    </lineage>
</organism>
<comment type="catalytic activity">
    <reaction evidence="1 8">
        <text>1-(2-carboxyphenylamino)-1-deoxy-D-ribulose 5-phosphate + H(+) = (1S,2R)-1-C-(indol-3-yl)glycerol 3-phosphate + CO2 + H2O</text>
        <dbReference type="Rhea" id="RHEA:23476"/>
        <dbReference type="ChEBI" id="CHEBI:15377"/>
        <dbReference type="ChEBI" id="CHEBI:15378"/>
        <dbReference type="ChEBI" id="CHEBI:16526"/>
        <dbReference type="ChEBI" id="CHEBI:58613"/>
        <dbReference type="ChEBI" id="CHEBI:58866"/>
        <dbReference type="EC" id="4.1.1.48"/>
    </reaction>
</comment>
<keyword evidence="6 8" id="KW-0057">Aromatic amino acid biosynthesis</keyword>
<dbReference type="InterPro" id="IPR013785">
    <property type="entry name" value="Aldolase_TIM"/>
</dbReference>
<dbReference type="GO" id="GO:0000162">
    <property type="term" value="P:L-tryptophan biosynthetic process"/>
    <property type="evidence" value="ECO:0007669"/>
    <property type="project" value="UniProtKB-UniRule"/>
</dbReference>
<dbReference type="GO" id="GO:0004640">
    <property type="term" value="F:phosphoribosylanthranilate isomerase activity"/>
    <property type="evidence" value="ECO:0007669"/>
    <property type="project" value="TreeGrafter"/>
</dbReference>
<evidence type="ECO:0000256" key="3">
    <source>
        <dbReference type="ARBA" id="ARBA00022605"/>
    </source>
</evidence>
<protein>
    <recommendedName>
        <fullName evidence="8">Indole-3-glycerol phosphate synthase</fullName>
        <shortName evidence="8">IGPS</shortName>
        <ecNumber evidence="8">4.1.1.48</ecNumber>
    </recommendedName>
</protein>
<dbReference type="OrthoDB" id="9804217at2"/>
<dbReference type="HAMAP" id="MF_00134_B">
    <property type="entry name" value="IGPS_B"/>
    <property type="match status" value="1"/>
</dbReference>
<dbReference type="GO" id="GO:0004425">
    <property type="term" value="F:indole-3-glycerol-phosphate synthase activity"/>
    <property type="evidence" value="ECO:0007669"/>
    <property type="project" value="UniProtKB-UniRule"/>
</dbReference>
<dbReference type="InterPro" id="IPR045186">
    <property type="entry name" value="Indole-3-glycerol_P_synth"/>
</dbReference>
<keyword evidence="5 8" id="KW-0822">Tryptophan biosynthesis</keyword>
<keyword evidence="4 8" id="KW-0210">Decarboxylase</keyword>
<evidence type="ECO:0000256" key="7">
    <source>
        <dbReference type="ARBA" id="ARBA00023239"/>
    </source>
</evidence>
<dbReference type="EMBL" id="FMYL01000008">
    <property type="protein sequence ID" value="SDC06327.1"/>
    <property type="molecule type" value="Genomic_DNA"/>
</dbReference>
<evidence type="ECO:0000256" key="5">
    <source>
        <dbReference type="ARBA" id="ARBA00022822"/>
    </source>
</evidence>
<dbReference type="EC" id="4.1.1.48" evidence="8"/>
<dbReference type="FunFam" id="3.20.20.70:FF:000024">
    <property type="entry name" value="Indole-3-glycerol phosphate synthase"/>
    <property type="match status" value="1"/>
</dbReference>
<evidence type="ECO:0000313" key="10">
    <source>
        <dbReference type="EMBL" id="SDC06327.1"/>
    </source>
</evidence>
<dbReference type="STRING" id="1219383.SAMN05421733_108146"/>
<dbReference type="Gene3D" id="3.20.20.70">
    <property type="entry name" value="Aldolase class I"/>
    <property type="match status" value="1"/>
</dbReference>
<dbReference type="UniPathway" id="UPA00035">
    <property type="reaction ID" value="UER00043"/>
</dbReference>
<dbReference type="SUPFAM" id="SSF51366">
    <property type="entry name" value="Ribulose-phoshate binding barrel"/>
    <property type="match status" value="1"/>
</dbReference>
<feature type="domain" description="Indole-3-glycerol phosphate synthase" evidence="9">
    <location>
        <begin position="11"/>
        <end position="257"/>
    </location>
</feature>
<evidence type="ECO:0000259" key="9">
    <source>
        <dbReference type="Pfam" id="PF00218"/>
    </source>
</evidence>
<comment type="pathway">
    <text evidence="2 8">Amino-acid biosynthesis; L-tryptophan biosynthesis; L-tryptophan from chorismate: step 4/5.</text>
</comment>
<dbReference type="CDD" id="cd00331">
    <property type="entry name" value="IGPS"/>
    <property type="match status" value="1"/>
</dbReference>
<comment type="similarity">
    <text evidence="8">Belongs to the TrpC family.</text>
</comment>
<accession>A0A1G6IIH1</accession>
<evidence type="ECO:0000256" key="4">
    <source>
        <dbReference type="ARBA" id="ARBA00022793"/>
    </source>
</evidence>
<evidence type="ECO:0000256" key="2">
    <source>
        <dbReference type="ARBA" id="ARBA00004696"/>
    </source>
</evidence>
<dbReference type="InterPro" id="IPR013798">
    <property type="entry name" value="Indole-3-glycerol_P_synth_dom"/>
</dbReference>